<feature type="region of interest" description="Disordered" evidence="1">
    <location>
        <begin position="44"/>
        <end position="63"/>
    </location>
</feature>
<evidence type="ECO:0000256" key="2">
    <source>
        <dbReference type="SAM" id="SignalP"/>
    </source>
</evidence>
<dbReference type="InterPro" id="IPR008579">
    <property type="entry name" value="UGlyAH_Cupin_dom"/>
</dbReference>
<evidence type="ECO:0000256" key="1">
    <source>
        <dbReference type="SAM" id="MobiDB-lite"/>
    </source>
</evidence>
<dbReference type="EMBL" id="PDDY01000001">
    <property type="protein sequence ID" value="PEH42153.1"/>
    <property type="molecule type" value="Genomic_DNA"/>
</dbReference>
<proteinExistence type="predicted"/>
<sequence length="153" mass="16456">MIRRYPAALLLASTLLCAGAHAQTLHPVKLSKAELAGPVFQRPGVVKESKDGNHTSDFTSYTSPDKVFQTGVYQSGPVREEIREAPGTPYTEFLYFLSGSVKLTSSDGTVMQVHAGEAVTLPKGWTGVYESSGYTKLYALYDPSAAAPAKPEQ</sequence>
<feature type="compositionally biased region" description="Basic and acidic residues" evidence="1">
    <location>
        <begin position="45"/>
        <end position="54"/>
    </location>
</feature>
<dbReference type="AlphaFoldDB" id="A0A095HPZ7"/>
<evidence type="ECO:0000313" key="4">
    <source>
        <dbReference type="EMBL" id="KGC15599.1"/>
    </source>
</evidence>
<evidence type="ECO:0000313" key="6">
    <source>
        <dbReference type="EMBL" id="UWX72817.1"/>
    </source>
</evidence>
<evidence type="ECO:0000313" key="5">
    <source>
        <dbReference type="EMBL" id="PEH42153.1"/>
    </source>
</evidence>
<feature type="signal peptide" evidence="2">
    <location>
        <begin position="1"/>
        <end position="22"/>
    </location>
</feature>
<dbReference type="InterPro" id="IPR011051">
    <property type="entry name" value="RmlC_Cupin_sf"/>
</dbReference>
<dbReference type="InterPro" id="IPR014710">
    <property type="entry name" value="RmlC-like_jellyroll"/>
</dbReference>
<organism evidence="5 8">
    <name type="scientific">Burkholderia gladioli</name>
    <name type="common">Pseudomonas marginata</name>
    <name type="synonym">Phytomonas marginata</name>
    <dbReference type="NCBI Taxonomy" id="28095"/>
    <lineage>
        <taxon>Bacteria</taxon>
        <taxon>Pseudomonadati</taxon>
        <taxon>Pseudomonadota</taxon>
        <taxon>Betaproteobacteria</taxon>
        <taxon>Burkholderiales</taxon>
        <taxon>Burkholderiaceae</taxon>
        <taxon>Burkholderia</taxon>
    </lineage>
</organism>
<dbReference type="Proteomes" id="UP000220629">
    <property type="component" value="Unassembled WGS sequence"/>
</dbReference>
<dbReference type="EMBL" id="JPGG01000016">
    <property type="protein sequence ID" value="KGC15599.1"/>
    <property type="molecule type" value="Genomic_DNA"/>
</dbReference>
<protein>
    <submittedName>
        <fullName evidence="4">Cupin domain protein</fullName>
    </submittedName>
    <submittedName>
        <fullName evidence="6">Cupin domain-containing protein</fullName>
    </submittedName>
    <submittedName>
        <fullName evidence="5">DUF861 domain-containing protein</fullName>
    </submittedName>
</protein>
<reference evidence="6" key="4">
    <citation type="submission" date="2022-09" db="EMBL/GenBank/DDBJ databases">
        <title>Genomic of Burkholderia gladioli.</title>
        <authorList>
            <person name="Wu H."/>
        </authorList>
    </citation>
    <scope>NUCLEOTIDE SEQUENCE</scope>
    <source>
        <strain evidence="6">ZN-S4</strain>
    </source>
</reference>
<evidence type="ECO:0000313" key="7">
    <source>
        <dbReference type="Proteomes" id="UP000029590"/>
    </source>
</evidence>
<dbReference type="SUPFAM" id="SSF51182">
    <property type="entry name" value="RmlC-like cupins"/>
    <property type="match status" value="1"/>
</dbReference>
<dbReference type="OrthoDB" id="9799053at2"/>
<gene>
    <name evidence="5" type="ORF">CRM94_08370</name>
    <name evidence="4" type="ORF">DM48_3007</name>
    <name evidence="6" type="ORF">NYZ96_30865</name>
</gene>
<dbReference type="Proteomes" id="UP001059745">
    <property type="component" value="Chromosome 2"/>
</dbReference>
<name>A0A095HPZ7_BURGA</name>
<feature type="chain" id="PRO_5011844095" evidence="2">
    <location>
        <begin position="23"/>
        <end position="153"/>
    </location>
</feature>
<feature type="domain" description="(S)-ureidoglycine aminohydrolase cupin" evidence="3">
    <location>
        <begin position="63"/>
        <end position="131"/>
    </location>
</feature>
<reference evidence="5" key="3">
    <citation type="submission" date="2017-09" db="EMBL/GenBank/DDBJ databases">
        <title>FDA dAtabase for Regulatory Grade micrObial Sequences (FDA-ARGOS): Supporting development and validation of Infectious Disease Dx tests.</title>
        <authorList>
            <person name="Minogue T."/>
            <person name="Wolcott M."/>
            <person name="Wasieloski L."/>
            <person name="Aguilar W."/>
            <person name="Moore D."/>
            <person name="Tallon L.J."/>
            <person name="Sadzewicz L."/>
            <person name="Ott S."/>
            <person name="Zhao X."/>
            <person name="Nagaraj S."/>
            <person name="Vavikolanu K."/>
            <person name="Aluvathingal J."/>
            <person name="Nadendla S."/>
            <person name="Sichtig H."/>
        </authorList>
    </citation>
    <scope>NUCLEOTIDE SEQUENCE</scope>
    <source>
        <strain evidence="5">FDAARGOS_390</strain>
    </source>
</reference>
<keyword evidence="2" id="KW-0732">Signal</keyword>
<evidence type="ECO:0000259" key="3">
    <source>
        <dbReference type="Pfam" id="PF05899"/>
    </source>
</evidence>
<dbReference type="RefSeq" id="WP_036056707.1">
    <property type="nucleotide sequence ID" value="NZ_CADEPO010000009.1"/>
</dbReference>
<dbReference type="Pfam" id="PF05899">
    <property type="entry name" value="Cupin_3"/>
    <property type="match status" value="1"/>
</dbReference>
<reference evidence="4 7" key="1">
    <citation type="submission" date="2014-04" db="EMBL/GenBank/DDBJ databases">
        <authorList>
            <person name="Bishop-Lilly K.A."/>
            <person name="Broomall S.M."/>
            <person name="Chain P.S."/>
            <person name="Chertkov O."/>
            <person name="Coyne S.R."/>
            <person name="Daligault H.E."/>
            <person name="Davenport K.W."/>
            <person name="Erkkila T."/>
            <person name="Frey K.G."/>
            <person name="Gibbons H.S."/>
            <person name="Gu W."/>
            <person name="Jaissle J."/>
            <person name="Johnson S.L."/>
            <person name="Koroleva G.I."/>
            <person name="Ladner J.T."/>
            <person name="Lo C.-C."/>
            <person name="Minogue T.D."/>
            <person name="Munk C."/>
            <person name="Palacios G.F."/>
            <person name="Redden C.L."/>
            <person name="Rosenzweig C.N."/>
            <person name="Scholz M.B."/>
            <person name="Teshima H."/>
            <person name="Xu Y."/>
        </authorList>
    </citation>
    <scope>NUCLEOTIDE SEQUENCE [LARGE SCALE GENOMIC DNA]</scope>
    <source>
        <strain evidence="4">Gladioli</strain>
        <strain evidence="7">gladioli</strain>
    </source>
</reference>
<reference evidence="8" key="2">
    <citation type="submission" date="2017-09" db="EMBL/GenBank/DDBJ databases">
        <title>FDA dAtabase for Regulatory Grade micrObial Sequences (FDA-ARGOS): Supporting development and validation of Infectious Disease Dx tests.</title>
        <authorList>
            <person name="Minogue T."/>
            <person name="Wolcott M."/>
            <person name="Wasieloski L."/>
            <person name="Aguilar W."/>
            <person name="Moore D."/>
            <person name="Tallon L."/>
            <person name="Sadzewicz L."/>
            <person name="Ott S."/>
            <person name="Zhao X."/>
            <person name="Nagaraj S."/>
            <person name="Vavikolanu K."/>
            <person name="Aluvathingal J."/>
            <person name="Nadendla S."/>
            <person name="Sichtig H."/>
        </authorList>
    </citation>
    <scope>NUCLEOTIDE SEQUENCE [LARGE SCALE GENOMIC DNA]</scope>
    <source>
        <strain evidence="8">FDAARGOS_390</strain>
    </source>
</reference>
<dbReference type="EMBL" id="CP104215">
    <property type="protein sequence ID" value="UWX72817.1"/>
    <property type="molecule type" value="Genomic_DNA"/>
</dbReference>
<evidence type="ECO:0000313" key="8">
    <source>
        <dbReference type="Proteomes" id="UP000220629"/>
    </source>
</evidence>
<dbReference type="Gene3D" id="2.60.120.10">
    <property type="entry name" value="Jelly Rolls"/>
    <property type="match status" value="1"/>
</dbReference>
<accession>A0A095HPZ7</accession>
<dbReference type="Proteomes" id="UP000029590">
    <property type="component" value="Unassembled WGS sequence"/>
</dbReference>